<keyword evidence="9 12" id="KW-0156">Chromatin regulator</keyword>
<keyword evidence="3 12" id="KW-0808">Transferase</keyword>
<keyword evidence="7 12" id="KW-0833">Ubl conjugation pathway</keyword>
<feature type="short sequence motif" description="LR motif 1" evidence="12">
    <location>
        <begin position="128"/>
        <end position="146"/>
    </location>
</feature>
<evidence type="ECO:0000256" key="3">
    <source>
        <dbReference type="ARBA" id="ARBA00022679"/>
    </source>
</evidence>
<feature type="region of interest" description="Disordered" evidence="14">
    <location>
        <begin position="254"/>
        <end position="337"/>
    </location>
</feature>
<comment type="caution">
    <text evidence="12">Lacks conserved residue(s) required for the propagation of feature annotation.</text>
</comment>
<dbReference type="InterPro" id="IPR013083">
    <property type="entry name" value="Znf_RING/FYVE/PHD"/>
</dbReference>
<keyword evidence="11 12" id="KW-0539">Nucleus</keyword>
<keyword evidence="13" id="KW-0175">Coiled coil</keyword>
<protein>
    <recommendedName>
        <fullName evidence="2">RING-type E3 ubiquitin transferase</fullName>
        <ecNumber evidence="2">2.3.2.27</ecNumber>
    </recommendedName>
</protein>
<keyword evidence="4 12" id="KW-0479">Metal-binding</keyword>
<comment type="similarity">
    <text evidence="12">Belongs to the RNF168 family.</text>
</comment>
<dbReference type="SUPFAM" id="SSF57850">
    <property type="entry name" value="RING/U-box"/>
    <property type="match status" value="1"/>
</dbReference>
<dbReference type="GO" id="GO:0006325">
    <property type="term" value="P:chromatin organization"/>
    <property type="evidence" value="ECO:0007669"/>
    <property type="project" value="UniProtKB-KW"/>
</dbReference>
<keyword evidence="5 12" id="KW-0227">DNA damage</keyword>
<evidence type="ECO:0000256" key="5">
    <source>
        <dbReference type="ARBA" id="ARBA00022763"/>
    </source>
</evidence>
<dbReference type="Gene3D" id="3.30.40.10">
    <property type="entry name" value="Zinc/RING finger domain, C3HC4 (zinc finger)"/>
    <property type="match status" value="1"/>
</dbReference>
<evidence type="ECO:0000259" key="15">
    <source>
        <dbReference type="PROSITE" id="PS50089"/>
    </source>
</evidence>
<dbReference type="InterPro" id="IPR051657">
    <property type="entry name" value="RNF168/RNF169_E3_ubiq-ligase"/>
</dbReference>
<dbReference type="PANTHER" id="PTHR23328">
    <property type="entry name" value="RING-TYPE DOMAIN-CONTAINING PROTEIN"/>
    <property type="match status" value="1"/>
</dbReference>
<dbReference type="GO" id="GO:0061630">
    <property type="term" value="F:ubiquitin protein ligase activity"/>
    <property type="evidence" value="ECO:0007669"/>
    <property type="project" value="UniProtKB-EC"/>
</dbReference>
<organism evidence="16 17">
    <name type="scientific">Larimichthys crocea</name>
    <name type="common">Large yellow croaker</name>
    <name type="synonym">Pseudosciaena crocea</name>
    <dbReference type="NCBI Taxonomy" id="215358"/>
    <lineage>
        <taxon>Eukaryota</taxon>
        <taxon>Metazoa</taxon>
        <taxon>Chordata</taxon>
        <taxon>Craniata</taxon>
        <taxon>Vertebrata</taxon>
        <taxon>Euteleostomi</taxon>
        <taxon>Actinopterygii</taxon>
        <taxon>Neopterygii</taxon>
        <taxon>Teleostei</taxon>
        <taxon>Neoteleostei</taxon>
        <taxon>Acanthomorphata</taxon>
        <taxon>Eupercaria</taxon>
        <taxon>Sciaenidae</taxon>
        <taxon>Larimichthys</taxon>
    </lineage>
</organism>
<dbReference type="EMBL" id="REGW02000006">
    <property type="protein sequence ID" value="KAE8294755.1"/>
    <property type="molecule type" value="Genomic_DNA"/>
</dbReference>
<evidence type="ECO:0000256" key="4">
    <source>
        <dbReference type="ARBA" id="ARBA00022723"/>
    </source>
</evidence>
<reference evidence="16 17" key="1">
    <citation type="submission" date="2019-07" db="EMBL/GenBank/DDBJ databases">
        <title>Chromosome genome assembly for large yellow croaker.</title>
        <authorList>
            <person name="Xiao S."/>
        </authorList>
    </citation>
    <scope>NUCLEOTIDE SEQUENCE [LARGE SCALE GENOMIC DNA]</scope>
    <source>
        <strain evidence="16">JMULYC20181020</strain>
        <tissue evidence="16">Muscle</tissue>
    </source>
</reference>
<evidence type="ECO:0000256" key="11">
    <source>
        <dbReference type="ARBA" id="ARBA00023242"/>
    </source>
</evidence>
<dbReference type="CDD" id="cd21952">
    <property type="entry name" value="MIU2_RNF168"/>
    <property type="match status" value="1"/>
</dbReference>
<keyword evidence="8 12" id="KW-0862">Zinc</keyword>
<sequence>MAPVSDVEVSDRGAAGRTGGVLSLDDCRCPVCLEIFMEPVTLPCTHTFCKDCFLESVDKATLCCPLCRKRVSTWARLNNRNNTMVNQQLWTRIQSTFPLQCQRRLSGQDHANDDDLGATDTSLCYPRVSQPGEVRQEYEDQVTKLTEEKRVLDEEERRASEEYIQRLLAEEEELLQEDRRRREEDERLARQLSTQLNSAIVSQEVVTPAKKKEVSGQIEKFLCPRPSKSSSDCSFTANKENILVSPVKLQAECSPPKLDYYGDTSDPPPPSGEEEEEEEERDLPESHKSHLTGDGGPSLAKRKSSELETTEEEKVTKRACRSLPSSSSSYSSLEGGGSVLQGIVDWESELQSRRQQEEEDRRLALLLQKELDQEEKQRATDRRKGSSDAYLLRQNRRGKEDASSSQTPRRSSTKTTKTSSASSSRGSKQTTLTDMFSCLNS</sequence>
<evidence type="ECO:0000313" key="16">
    <source>
        <dbReference type="EMBL" id="KAE8294755.1"/>
    </source>
</evidence>
<name>A0A6G0ITA8_LARCR</name>
<evidence type="ECO:0000256" key="9">
    <source>
        <dbReference type="ARBA" id="ARBA00022853"/>
    </source>
</evidence>
<feature type="compositionally biased region" description="Acidic residues" evidence="14">
    <location>
        <begin position="272"/>
        <end position="282"/>
    </location>
</feature>
<feature type="region of interest" description="Disordered" evidence="14">
    <location>
        <begin position="368"/>
        <end position="441"/>
    </location>
</feature>
<feature type="domain" description="RING-type" evidence="15">
    <location>
        <begin position="29"/>
        <end position="68"/>
    </location>
</feature>
<dbReference type="GO" id="GO:0005634">
    <property type="term" value="C:nucleus"/>
    <property type="evidence" value="ECO:0007669"/>
    <property type="project" value="UniProtKB-SubCell"/>
</dbReference>
<dbReference type="AlphaFoldDB" id="A0A6G0ITA8"/>
<dbReference type="GO" id="GO:0016567">
    <property type="term" value="P:protein ubiquitination"/>
    <property type="evidence" value="ECO:0007669"/>
    <property type="project" value="UniProtKB-UniRule"/>
</dbReference>
<dbReference type="GO" id="GO:0035861">
    <property type="term" value="C:site of double-strand break"/>
    <property type="evidence" value="ECO:0007669"/>
    <property type="project" value="TreeGrafter"/>
</dbReference>
<evidence type="ECO:0000256" key="13">
    <source>
        <dbReference type="SAM" id="Coils"/>
    </source>
</evidence>
<comment type="pathway">
    <text evidence="12">Protein modification; protein ubiquitination.</text>
</comment>
<dbReference type="SMART" id="SM00184">
    <property type="entry name" value="RING"/>
    <property type="match status" value="1"/>
</dbReference>
<keyword evidence="17" id="KW-1185">Reference proteome</keyword>
<evidence type="ECO:0000256" key="2">
    <source>
        <dbReference type="ARBA" id="ARBA00012483"/>
    </source>
</evidence>
<comment type="catalytic activity">
    <reaction evidence="1 12">
        <text>S-ubiquitinyl-[E2 ubiquitin-conjugating enzyme]-L-cysteine + [acceptor protein]-L-lysine = [E2 ubiquitin-conjugating enzyme]-L-cysteine + N(6)-ubiquitinyl-[acceptor protein]-L-lysine.</text>
        <dbReference type="EC" id="2.3.2.27"/>
    </reaction>
</comment>
<feature type="short sequence motif" description="UMI motif" evidence="12">
    <location>
        <begin position="161"/>
        <end position="169"/>
    </location>
</feature>
<keyword evidence="6 12" id="KW-0863">Zinc-finger</keyword>
<feature type="short sequence motif" description="LR motif 2" evidence="12">
    <location>
        <begin position="382"/>
        <end position="393"/>
    </location>
</feature>
<keyword evidence="10 12" id="KW-0234">DNA repair</keyword>
<feature type="compositionally biased region" description="Low complexity" evidence="14">
    <location>
        <begin position="322"/>
        <end position="333"/>
    </location>
</feature>
<proteinExistence type="inferred from homology"/>
<dbReference type="CDD" id="cd22265">
    <property type="entry name" value="UDM1_RNF168"/>
    <property type="match status" value="1"/>
</dbReference>
<dbReference type="GO" id="GO:0008270">
    <property type="term" value="F:zinc ion binding"/>
    <property type="evidence" value="ECO:0007669"/>
    <property type="project" value="UniProtKB-KW"/>
</dbReference>
<evidence type="ECO:0000256" key="6">
    <source>
        <dbReference type="ARBA" id="ARBA00022771"/>
    </source>
</evidence>
<evidence type="ECO:0000313" key="17">
    <source>
        <dbReference type="Proteomes" id="UP000424527"/>
    </source>
</evidence>
<dbReference type="InterPro" id="IPR001841">
    <property type="entry name" value="Znf_RING"/>
</dbReference>
<feature type="compositionally biased region" description="Low complexity" evidence="14">
    <location>
        <begin position="403"/>
        <end position="431"/>
    </location>
</feature>
<dbReference type="Pfam" id="PF13923">
    <property type="entry name" value="zf-C3HC4_2"/>
    <property type="match status" value="1"/>
</dbReference>
<evidence type="ECO:0000256" key="10">
    <source>
        <dbReference type="ARBA" id="ARBA00023204"/>
    </source>
</evidence>
<accession>A0A6G0ITA8</accession>
<comment type="subcellular location">
    <subcellularLocation>
        <location evidence="12">Nucleus</location>
    </subcellularLocation>
    <text evidence="12">Localizes to double-strand breaks (DSBs) sites of DNA damage.</text>
</comment>
<evidence type="ECO:0000256" key="1">
    <source>
        <dbReference type="ARBA" id="ARBA00000900"/>
    </source>
</evidence>
<dbReference type="PROSITE" id="PS50089">
    <property type="entry name" value="ZF_RING_2"/>
    <property type="match status" value="1"/>
</dbReference>
<dbReference type="EC" id="2.3.2.27" evidence="2"/>
<dbReference type="GO" id="GO:0045739">
    <property type="term" value="P:positive regulation of DNA repair"/>
    <property type="evidence" value="ECO:0007669"/>
    <property type="project" value="UniProtKB-UniRule"/>
</dbReference>
<dbReference type="UniPathway" id="UPA00143"/>
<comment type="caution">
    <text evidence="16">The sequence shown here is derived from an EMBL/GenBank/DDBJ whole genome shotgun (WGS) entry which is preliminary data.</text>
</comment>
<dbReference type="GO" id="GO:0000151">
    <property type="term" value="C:ubiquitin ligase complex"/>
    <property type="evidence" value="ECO:0007669"/>
    <property type="project" value="UniProtKB-UniRule"/>
</dbReference>
<dbReference type="InterPro" id="IPR034725">
    <property type="entry name" value="RNF168"/>
</dbReference>
<dbReference type="PANTHER" id="PTHR23328:SF1">
    <property type="entry name" value="E3 UBIQUITIN-PROTEIN LIGASE RNF168"/>
    <property type="match status" value="1"/>
</dbReference>
<feature type="compositionally biased region" description="Polar residues" evidence="14">
    <location>
        <begin position="432"/>
        <end position="441"/>
    </location>
</feature>
<feature type="coiled-coil region" evidence="13">
    <location>
        <begin position="135"/>
        <end position="195"/>
    </location>
</feature>
<dbReference type="Proteomes" id="UP000424527">
    <property type="component" value="Unassembled WGS sequence"/>
</dbReference>
<dbReference type="GO" id="GO:0031491">
    <property type="term" value="F:nucleosome binding"/>
    <property type="evidence" value="ECO:0007669"/>
    <property type="project" value="TreeGrafter"/>
</dbReference>
<evidence type="ECO:0000256" key="8">
    <source>
        <dbReference type="ARBA" id="ARBA00022833"/>
    </source>
</evidence>
<dbReference type="GO" id="GO:0043130">
    <property type="term" value="F:ubiquitin binding"/>
    <property type="evidence" value="ECO:0007669"/>
    <property type="project" value="UniProtKB-UniRule"/>
</dbReference>
<evidence type="ECO:0000256" key="12">
    <source>
        <dbReference type="HAMAP-Rule" id="MF_03066"/>
    </source>
</evidence>
<feature type="compositionally biased region" description="Basic and acidic residues" evidence="14">
    <location>
        <begin position="368"/>
        <end position="386"/>
    </location>
</feature>
<dbReference type="CDD" id="cd16550">
    <property type="entry name" value="RING-HC_RNF168"/>
    <property type="match status" value="1"/>
</dbReference>
<dbReference type="HAMAP" id="MF_03066">
    <property type="entry name" value="RNF168"/>
    <property type="match status" value="1"/>
</dbReference>
<dbReference type="GO" id="GO:0010212">
    <property type="term" value="P:response to ionizing radiation"/>
    <property type="evidence" value="ECO:0007669"/>
    <property type="project" value="UniProtKB-UniRule"/>
</dbReference>
<dbReference type="GO" id="GO:0042393">
    <property type="term" value="F:histone binding"/>
    <property type="evidence" value="ECO:0007669"/>
    <property type="project" value="UniProtKB-UniRule"/>
</dbReference>
<dbReference type="GO" id="GO:0006302">
    <property type="term" value="P:double-strand break repair"/>
    <property type="evidence" value="ECO:0007669"/>
    <property type="project" value="UniProtKB-UniRule"/>
</dbReference>
<evidence type="ECO:0000256" key="7">
    <source>
        <dbReference type="ARBA" id="ARBA00022786"/>
    </source>
</evidence>
<gene>
    <name evidence="12" type="primary">RNF168</name>
    <name evidence="16" type="ORF">D5F01_LYC05672</name>
</gene>
<evidence type="ECO:0000256" key="14">
    <source>
        <dbReference type="SAM" id="MobiDB-lite"/>
    </source>
</evidence>
<comment type="domain">
    <text evidence="12">The MIU motif (motif interacting with ubiquitin) mediates the interaction with both 'Lys-48'- and 'Lys-63'-linked ubiquitin chains. The UMI motif mediates interaction with ubiquitin with a preference for 'Lys-63'-linked ubiquitin. The specificity for different types of ubiquitin is mediated by juxtaposition of ubiquitin-binding motifs (MIU and UMI motifs) with LR motifs (LRMs).</text>
</comment>